<keyword evidence="11" id="KW-0670">Pyruvate</keyword>
<evidence type="ECO:0000256" key="9">
    <source>
        <dbReference type="ARBA" id="ARBA00023239"/>
    </source>
</evidence>
<protein>
    <recommendedName>
        <fullName evidence="3">phosphatidylserine decarboxylase</fullName>
        <ecNumber evidence="3">4.1.1.65</ecNumber>
    </recommendedName>
</protein>
<comment type="cofactor">
    <cofactor evidence="1">
        <name>pyruvate</name>
        <dbReference type="ChEBI" id="CHEBI:15361"/>
    </cofactor>
</comment>
<dbReference type="GO" id="GO:0006646">
    <property type="term" value="P:phosphatidylethanolamine biosynthetic process"/>
    <property type="evidence" value="ECO:0007669"/>
    <property type="project" value="UniProtKB-UniPathway"/>
</dbReference>
<evidence type="ECO:0000256" key="3">
    <source>
        <dbReference type="ARBA" id="ARBA00012243"/>
    </source>
</evidence>
<proteinExistence type="predicted"/>
<dbReference type="NCBIfam" id="NF002853">
    <property type="entry name" value="PRK03140.1"/>
    <property type="match status" value="1"/>
</dbReference>
<accession>A0A0M0KZK9</accession>
<dbReference type="AlphaFoldDB" id="A0A0M0KZK9"/>
<dbReference type="PATRIC" id="fig|284581.3.peg.3861"/>
<evidence type="ECO:0000256" key="4">
    <source>
        <dbReference type="ARBA" id="ARBA00022516"/>
    </source>
</evidence>
<keyword evidence="14" id="KW-1185">Reference proteome</keyword>
<keyword evidence="5" id="KW-0210">Decarboxylase</keyword>
<comment type="caution">
    <text evidence="13">The sequence shown here is derived from an EMBL/GenBank/DDBJ whole genome shotgun (WGS) entry which is preliminary data.</text>
</comment>
<keyword evidence="10" id="KW-1208">Phospholipid metabolism</keyword>
<dbReference type="EC" id="4.1.1.65" evidence="3"/>
<evidence type="ECO:0000313" key="14">
    <source>
        <dbReference type="Proteomes" id="UP000037558"/>
    </source>
</evidence>
<organism evidence="13 14">
    <name type="scientific">Priestia koreensis</name>
    <dbReference type="NCBI Taxonomy" id="284581"/>
    <lineage>
        <taxon>Bacteria</taxon>
        <taxon>Bacillati</taxon>
        <taxon>Bacillota</taxon>
        <taxon>Bacilli</taxon>
        <taxon>Bacillales</taxon>
        <taxon>Bacillaceae</taxon>
        <taxon>Priestia</taxon>
    </lineage>
</organism>
<dbReference type="Pfam" id="PF02666">
    <property type="entry name" value="PS_Dcarbxylase"/>
    <property type="match status" value="1"/>
</dbReference>
<gene>
    <name evidence="13" type="ORF">AMD01_13960</name>
</gene>
<keyword evidence="6" id="KW-0443">Lipid metabolism</keyword>
<comment type="pathway">
    <text evidence="2">Lipid metabolism.</text>
</comment>
<keyword evidence="4" id="KW-0444">Lipid biosynthesis</keyword>
<evidence type="ECO:0000256" key="12">
    <source>
        <dbReference type="ARBA" id="ARBA00024326"/>
    </source>
</evidence>
<keyword evidence="9" id="KW-0456">Lyase</keyword>
<dbReference type="NCBIfam" id="TIGR00163">
    <property type="entry name" value="PS_decarb"/>
    <property type="match status" value="1"/>
</dbReference>
<evidence type="ECO:0000256" key="1">
    <source>
        <dbReference type="ARBA" id="ARBA00001928"/>
    </source>
</evidence>
<dbReference type="RefSeq" id="WP_053402043.1">
    <property type="nucleotide sequence ID" value="NZ_LILC01000019.1"/>
</dbReference>
<dbReference type="UniPathway" id="UPA00558"/>
<keyword evidence="7" id="KW-0865">Zymogen</keyword>
<evidence type="ECO:0000256" key="6">
    <source>
        <dbReference type="ARBA" id="ARBA00023098"/>
    </source>
</evidence>
<keyword evidence="8" id="KW-0594">Phospholipid biosynthesis</keyword>
<dbReference type="OrthoDB" id="9802030at2"/>
<dbReference type="Proteomes" id="UP000037558">
    <property type="component" value="Unassembled WGS sequence"/>
</dbReference>
<evidence type="ECO:0000256" key="11">
    <source>
        <dbReference type="ARBA" id="ARBA00023317"/>
    </source>
</evidence>
<evidence type="ECO:0000256" key="2">
    <source>
        <dbReference type="ARBA" id="ARBA00005189"/>
    </source>
</evidence>
<evidence type="ECO:0000256" key="5">
    <source>
        <dbReference type="ARBA" id="ARBA00022793"/>
    </source>
</evidence>
<dbReference type="GO" id="GO:0004609">
    <property type="term" value="F:phosphatidylserine decarboxylase activity"/>
    <property type="evidence" value="ECO:0007669"/>
    <property type="project" value="UniProtKB-EC"/>
</dbReference>
<sequence length="258" mass="29489">MRKNLYRFMIELTNHPLSSSMIKRFSLSSISSHFISSYARVYKINQNEMKNELNTYKTLQEFFIRELKDTARPIDADLTSIVSPVDAVIESMGTVTPEKEITVKNKQYSIEEMIGDDEILQKYVGGEYIILYLSPKDYHRIHSPIQATIDKQWTLGGKSYPVNSWGLKYGKDPITKNYRKLLQMKGSTGDLLLVKVGAMFINSIETTVKNEHVKKGEEVGYFSFGSTVVLFLEKGKLHLSDHLQPQQPVRVGERIGTI</sequence>
<dbReference type="EMBL" id="LILC01000019">
    <property type="protein sequence ID" value="KOO43843.1"/>
    <property type="molecule type" value="Genomic_DNA"/>
</dbReference>
<name>A0A0M0KZK9_9BACI</name>
<evidence type="ECO:0000256" key="10">
    <source>
        <dbReference type="ARBA" id="ARBA00023264"/>
    </source>
</evidence>
<dbReference type="InterPro" id="IPR033177">
    <property type="entry name" value="PSD-B"/>
</dbReference>
<dbReference type="InterPro" id="IPR003817">
    <property type="entry name" value="PS_Dcarbxylase"/>
</dbReference>
<dbReference type="STRING" id="284581.AMD01_13960"/>
<evidence type="ECO:0000256" key="8">
    <source>
        <dbReference type="ARBA" id="ARBA00023209"/>
    </source>
</evidence>
<dbReference type="PANTHER" id="PTHR10067:SF6">
    <property type="entry name" value="PHOSPHATIDYLSERINE DECARBOXYLASE PROENZYME, MITOCHONDRIAL"/>
    <property type="match status" value="1"/>
</dbReference>
<comment type="pathway">
    <text evidence="12">Phospholipid metabolism; phosphatidylethanolamine biosynthesis.</text>
</comment>
<evidence type="ECO:0000313" key="13">
    <source>
        <dbReference type="EMBL" id="KOO43843.1"/>
    </source>
</evidence>
<dbReference type="PANTHER" id="PTHR10067">
    <property type="entry name" value="PHOSPHATIDYLSERINE DECARBOXYLASE"/>
    <property type="match status" value="1"/>
</dbReference>
<evidence type="ECO:0000256" key="7">
    <source>
        <dbReference type="ARBA" id="ARBA00023145"/>
    </source>
</evidence>
<reference evidence="14" key="1">
    <citation type="submission" date="2015-08" db="EMBL/GenBank/DDBJ databases">
        <title>Fjat-14210 dsm16467.</title>
        <authorList>
            <person name="Liu B."/>
            <person name="Wang J."/>
            <person name="Zhu Y."/>
            <person name="Liu G."/>
            <person name="Chen Q."/>
            <person name="Chen Z."/>
            <person name="Lan J."/>
            <person name="Che J."/>
            <person name="Ge C."/>
            <person name="Shi H."/>
            <person name="Pan Z."/>
            <person name="Liu X."/>
        </authorList>
    </citation>
    <scope>NUCLEOTIDE SEQUENCE [LARGE SCALE GENOMIC DNA]</scope>
    <source>
        <strain evidence="14">DSM 16467</strain>
    </source>
</reference>